<dbReference type="PANTHER" id="PTHR35789:SF1">
    <property type="entry name" value="SPORE GERMINATION PROTEIN B3"/>
    <property type="match status" value="1"/>
</dbReference>
<dbReference type="InterPro" id="IPR008844">
    <property type="entry name" value="Spore_GerAC-like"/>
</dbReference>
<name>A0A926NJT3_9BACI</name>
<dbReference type="EMBL" id="JACXAI010000003">
    <property type="protein sequence ID" value="MBD1379392.1"/>
    <property type="molecule type" value="Genomic_DNA"/>
</dbReference>
<evidence type="ECO:0000256" key="4">
    <source>
        <dbReference type="ARBA" id="ARBA00022729"/>
    </source>
</evidence>
<organism evidence="10 11">
    <name type="scientific">Metabacillus arenae</name>
    <dbReference type="NCBI Taxonomy" id="2771434"/>
    <lineage>
        <taxon>Bacteria</taxon>
        <taxon>Bacillati</taxon>
        <taxon>Bacillota</taxon>
        <taxon>Bacilli</taxon>
        <taxon>Bacillales</taxon>
        <taxon>Bacillaceae</taxon>
        <taxon>Metabacillus</taxon>
    </lineage>
</organism>
<comment type="similarity">
    <text evidence="2">Belongs to the GerABKC lipoprotein family.</text>
</comment>
<dbReference type="PANTHER" id="PTHR35789">
    <property type="entry name" value="SPORE GERMINATION PROTEIN B3"/>
    <property type="match status" value="1"/>
</dbReference>
<keyword evidence="4" id="KW-0732">Signal</keyword>
<feature type="domain" description="Spore germination GerAC-like C-terminal" evidence="8">
    <location>
        <begin position="211"/>
        <end position="379"/>
    </location>
</feature>
<reference evidence="10" key="1">
    <citation type="submission" date="2020-09" db="EMBL/GenBank/DDBJ databases">
        <title>A novel bacterium of genus Bacillus, isolated from South China Sea.</title>
        <authorList>
            <person name="Huang H."/>
            <person name="Mo K."/>
            <person name="Hu Y."/>
        </authorList>
    </citation>
    <scope>NUCLEOTIDE SEQUENCE</scope>
    <source>
        <strain evidence="10">IB182487</strain>
    </source>
</reference>
<evidence type="ECO:0000256" key="7">
    <source>
        <dbReference type="ARBA" id="ARBA00023288"/>
    </source>
</evidence>
<evidence type="ECO:0000256" key="2">
    <source>
        <dbReference type="ARBA" id="ARBA00007886"/>
    </source>
</evidence>
<evidence type="ECO:0000259" key="8">
    <source>
        <dbReference type="Pfam" id="PF05504"/>
    </source>
</evidence>
<comment type="caution">
    <text evidence="10">The sequence shown here is derived from an EMBL/GenBank/DDBJ whole genome shotgun (WGS) entry which is preliminary data.</text>
</comment>
<dbReference type="Gene3D" id="3.30.300.210">
    <property type="entry name" value="Nutrient germinant receptor protein C, domain 3"/>
    <property type="match status" value="1"/>
</dbReference>
<dbReference type="Proteomes" id="UP000626844">
    <property type="component" value="Unassembled WGS sequence"/>
</dbReference>
<dbReference type="RefSeq" id="WP_191155983.1">
    <property type="nucleotide sequence ID" value="NZ_JACXAI010000003.1"/>
</dbReference>
<evidence type="ECO:0000256" key="5">
    <source>
        <dbReference type="ARBA" id="ARBA00023136"/>
    </source>
</evidence>
<dbReference type="Pfam" id="PF25198">
    <property type="entry name" value="Spore_GerAC_N"/>
    <property type="match status" value="1"/>
</dbReference>
<evidence type="ECO:0000256" key="3">
    <source>
        <dbReference type="ARBA" id="ARBA00022544"/>
    </source>
</evidence>
<dbReference type="InterPro" id="IPR057336">
    <property type="entry name" value="GerAC_N"/>
</dbReference>
<keyword evidence="6" id="KW-0564">Palmitate</keyword>
<evidence type="ECO:0000313" key="11">
    <source>
        <dbReference type="Proteomes" id="UP000626844"/>
    </source>
</evidence>
<dbReference type="GO" id="GO:0009847">
    <property type="term" value="P:spore germination"/>
    <property type="evidence" value="ECO:0007669"/>
    <property type="project" value="InterPro"/>
</dbReference>
<evidence type="ECO:0000256" key="6">
    <source>
        <dbReference type="ARBA" id="ARBA00023139"/>
    </source>
</evidence>
<dbReference type="GO" id="GO:0016020">
    <property type="term" value="C:membrane"/>
    <property type="evidence" value="ECO:0007669"/>
    <property type="project" value="UniProtKB-SubCell"/>
</dbReference>
<keyword evidence="3" id="KW-0309">Germination</keyword>
<evidence type="ECO:0000313" key="10">
    <source>
        <dbReference type="EMBL" id="MBD1379392.1"/>
    </source>
</evidence>
<feature type="domain" description="Spore germination protein N-terminal" evidence="9">
    <location>
        <begin position="24"/>
        <end position="199"/>
    </location>
</feature>
<evidence type="ECO:0000256" key="1">
    <source>
        <dbReference type="ARBA" id="ARBA00004635"/>
    </source>
</evidence>
<dbReference type="NCBIfam" id="TIGR02887">
    <property type="entry name" value="spore_ger_x_C"/>
    <property type="match status" value="1"/>
</dbReference>
<proteinExistence type="inferred from homology"/>
<dbReference type="InterPro" id="IPR038501">
    <property type="entry name" value="Spore_GerAC_C_sf"/>
</dbReference>
<keyword evidence="5" id="KW-0472">Membrane</keyword>
<dbReference type="InterPro" id="IPR046953">
    <property type="entry name" value="Spore_GerAC-like_C"/>
</dbReference>
<accession>A0A926NJT3</accession>
<keyword evidence="7" id="KW-0449">Lipoprotein</keyword>
<sequence>MNSISIKALLIICLLICLTGCWNSMELTEVGFLMGVSLDQTEDGSIELNAQVYSPMETVGGAGAGGGKPPYINIKTVNESLFDAARDLPRYFGRRAQWSHMRIVLIGEQFAKEHDIGEVLDYFYRDHETRLNMLIIITKGKAADYWKQKPFIERSMGQQLRTIIENSANVAGKTNRALLFDTLLKLNSKVKTTMIPYIETTEDQQKSSFSSGAAVISKGKMVDRLTSDDVQKILMLTNEFKLGVIEFPCVDEGSGKNRKKETLEIRSIHTKIGPKFSEKPPTVHMLTKIEGVVGELRCTSITTKKEIKKLENHIKKMVKEDLETQIEHLQEKKADVFGIGNKLYQQDPALWKKWEKDWDDIFADIKFVVDVEVKVQGTGMPLGEKVTEE</sequence>
<protein>
    <submittedName>
        <fullName evidence="10">Ger(X)C family spore germination protein</fullName>
    </submittedName>
</protein>
<evidence type="ECO:0000259" key="9">
    <source>
        <dbReference type="Pfam" id="PF25198"/>
    </source>
</evidence>
<dbReference type="Gene3D" id="6.20.190.10">
    <property type="entry name" value="Nutrient germinant receptor protein C, domain 1"/>
    <property type="match status" value="1"/>
</dbReference>
<dbReference type="AlphaFoldDB" id="A0A926NJT3"/>
<dbReference type="Pfam" id="PF05504">
    <property type="entry name" value="Spore_GerAC"/>
    <property type="match status" value="1"/>
</dbReference>
<comment type="subcellular location">
    <subcellularLocation>
        <location evidence="1">Membrane</location>
        <topology evidence="1">Lipid-anchor</topology>
    </subcellularLocation>
</comment>
<gene>
    <name evidence="10" type="ORF">IC621_04025</name>
</gene>
<keyword evidence="11" id="KW-1185">Reference proteome</keyword>